<dbReference type="Proteomes" id="UP000824202">
    <property type="component" value="Unassembled WGS sequence"/>
</dbReference>
<keyword evidence="1" id="KW-1133">Transmembrane helix</keyword>
<comment type="caution">
    <text evidence="2">The sequence shown here is derived from an EMBL/GenBank/DDBJ whole genome shotgun (WGS) entry which is preliminary data.</text>
</comment>
<evidence type="ECO:0000256" key="1">
    <source>
        <dbReference type="SAM" id="Phobius"/>
    </source>
</evidence>
<sequence length="150" mass="16536">MDKIKKILNILTIVMVVITLVIFGLFLFGGNVPNQLYTTPVYTGTLLTWCYILGVIAIILALIFPLINLFTRPKQAVKSFIGLGVIFIIILIAYALSDGTPLKIPGYNGPDNVPSRLIMTDTLIYAMYFLLGGALIAIIGTGIYRKFKSY</sequence>
<proteinExistence type="predicted"/>
<keyword evidence="1" id="KW-0472">Membrane</keyword>
<keyword evidence="1" id="KW-0812">Transmembrane</keyword>
<feature type="transmembrane region" description="Helical" evidence="1">
    <location>
        <begin position="46"/>
        <end position="67"/>
    </location>
</feature>
<evidence type="ECO:0000313" key="3">
    <source>
        <dbReference type="Proteomes" id="UP000824202"/>
    </source>
</evidence>
<feature type="transmembrane region" description="Helical" evidence="1">
    <location>
        <begin position="7"/>
        <end position="26"/>
    </location>
</feature>
<dbReference type="EMBL" id="DXFT01000109">
    <property type="protein sequence ID" value="HIX03606.1"/>
    <property type="molecule type" value="Genomic_DNA"/>
</dbReference>
<gene>
    <name evidence="2" type="ORF">H9863_05765</name>
</gene>
<reference evidence="2" key="1">
    <citation type="journal article" date="2021" name="PeerJ">
        <title>Extensive microbial diversity within the chicken gut microbiome revealed by metagenomics and culture.</title>
        <authorList>
            <person name="Gilroy R."/>
            <person name="Ravi A."/>
            <person name="Getino M."/>
            <person name="Pursley I."/>
            <person name="Horton D.L."/>
            <person name="Alikhan N.F."/>
            <person name="Baker D."/>
            <person name="Gharbi K."/>
            <person name="Hall N."/>
            <person name="Watson M."/>
            <person name="Adriaenssens E.M."/>
            <person name="Foster-Nyarko E."/>
            <person name="Jarju S."/>
            <person name="Secka A."/>
            <person name="Antonio M."/>
            <person name="Oren A."/>
            <person name="Chaudhuri R.R."/>
            <person name="La Ragione R."/>
            <person name="Hildebrand F."/>
            <person name="Pallen M.J."/>
        </authorList>
    </citation>
    <scope>NUCLEOTIDE SEQUENCE</scope>
    <source>
        <strain evidence="2">23274</strain>
    </source>
</reference>
<organism evidence="2 3">
    <name type="scientific">Candidatus Odoribacter faecigallinarum</name>
    <dbReference type="NCBI Taxonomy" id="2838706"/>
    <lineage>
        <taxon>Bacteria</taxon>
        <taxon>Pseudomonadati</taxon>
        <taxon>Bacteroidota</taxon>
        <taxon>Bacteroidia</taxon>
        <taxon>Bacteroidales</taxon>
        <taxon>Odoribacteraceae</taxon>
        <taxon>Odoribacter</taxon>
    </lineage>
</organism>
<accession>A0A9D1V004</accession>
<name>A0A9D1V004_9BACT</name>
<feature type="transmembrane region" description="Helical" evidence="1">
    <location>
        <begin position="123"/>
        <end position="144"/>
    </location>
</feature>
<reference evidence="2" key="2">
    <citation type="submission" date="2021-04" db="EMBL/GenBank/DDBJ databases">
        <authorList>
            <person name="Gilroy R."/>
        </authorList>
    </citation>
    <scope>NUCLEOTIDE SEQUENCE</scope>
    <source>
        <strain evidence="2">23274</strain>
    </source>
</reference>
<dbReference type="AlphaFoldDB" id="A0A9D1V004"/>
<evidence type="ECO:0000313" key="2">
    <source>
        <dbReference type="EMBL" id="HIX03606.1"/>
    </source>
</evidence>
<protein>
    <submittedName>
        <fullName evidence="2">Uncharacterized protein</fullName>
    </submittedName>
</protein>
<feature type="transmembrane region" description="Helical" evidence="1">
    <location>
        <begin position="79"/>
        <end position="97"/>
    </location>
</feature>